<feature type="transmembrane region" description="Helical" evidence="2">
    <location>
        <begin position="493"/>
        <end position="514"/>
    </location>
</feature>
<feature type="signal peptide" evidence="3">
    <location>
        <begin position="1"/>
        <end position="23"/>
    </location>
</feature>
<keyword evidence="2" id="KW-1133">Transmembrane helix</keyword>
<evidence type="ECO:0000259" key="4">
    <source>
        <dbReference type="PROSITE" id="PS51767"/>
    </source>
</evidence>
<dbReference type="InterPro" id="IPR033121">
    <property type="entry name" value="PEPTIDASE_A1"/>
</dbReference>
<evidence type="ECO:0000313" key="6">
    <source>
        <dbReference type="Proteomes" id="UP000094569"/>
    </source>
</evidence>
<dbReference type="AlphaFoldDB" id="A0A1E3B4Q1"/>
<dbReference type="EMBL" id="JXNT01000016">
    <property type="protein sequence ID" value="ODM15406.1"/>
    <property type="molecule type" value="Genomic_DNA"/>
</dbReference>
<dbReference type="SUPFAM" id="SSF50630">
    <property type="entry name" value="Acid proteases"/>
    <property type="match status" value="1"/>
</dbReference>
<evidence type="ECO:0000313" key="5">
    <source>
        <dbReference type="EMBL" id="ODM15406.1"/>
    </source>
</evidence>
<feature type="region of interest" description="Disordered" evidence="1">
    <location>
        <begin position="449"/>
        <end position="483"/>
    </location>
</feature>
<accession>A0A1E3B4Q1</accession>
<dbReference type="Proteomes" id="UP000094569">
    <property type="component" value="Unassembled WGS sequence"/>
</dbReference>
<evidence type="ECO:0000256" key="1">
    <source>
        <dbReference type="SAM" id="MobiDB-lite"/>
    </source>
</evidence>
<dbReference type="VEuPathDB" id="FungiDB:SI65_09009"/>
<dbReference type="InterPro" id="IPR021109">
    <property type="entry name" value="Peptidase_aspartic_dom_sf"/>
</dbReference>
<gene>
    <name evidence="5" type="ORF">SI65_09009</name>
</gene>
<feature type="compositionally biased region" description="Low complexity" evidence="1">
    <location>
        <begin position="463"/>
        <end position="478"/>
    </location>
</feature>
<reference evidence="5 6" key="1">
    <citation type="journal article" date="2016" name="BMC Genomics">
        <title>Comparative genomic and transcriptomic analyses of the Fuzhuan brick tea-fermentation fungus Aspergillus cristatus.</title>
        <authorList>
            <person name="Ge Y."/>
            <person name="Wang Y."/>
            <person name="Liu Y."/>
            <person name="Tan Y."/>
            <person name="Ren X."/>
            <person name="Zhang X."/>
            <person name="Hyde K.D."/>
            <person name="Liu Y."/>
            <person name="Liu Z."/>
        </authorList>
    </citation>
    <scope>NUCLEOTIDE SEQUENCE [LARGE SCALE GENOMIC DNA]</scope>
    <source>
        <strain evidence="5 6">GZAAS20.1005</strain>
    </source>
</reference>
<comment type="caution">
    <text evidence="5">The sequence shown here is derived from an EMBL/GenBank/DDBJ whole genome shotgun (WGS) entry which is preliminary data.</text>
</comment>
<feature type="chain" id="PRO_5009123401" description="Peptidase A1 domain-containing protein" evidence="3">
    <location>
        <begin position="24"/>
        <end position="571"/>
    </location>
</feature>
<feature type="domain" description="Peptidase A1" evidence="4">
    <location>
        <begin position="43"/>
        <end position="413"/>
    </location>
</feature>
<dbReference type="OrthoDB" id="4074350at2759"/>
<organism evidence="5 6">
    <name type="scientific">Aspergillus cristatus</name>
    <name type="common">Chinese Fuzhuan brick tea-fermentation fungus</name>
    <name type="synonym">Eurotium cristatum</name>
    <dbReference type="NCBI Taxonomy" id="573508"/>
    <lineage>
        <taxon>Eukaryota</taxon>
        <taxon>Fungi</taxon>
        <taxon>Dikarya</taxon>
        <taxon>Ascomycota</taxon>
        <taxon>Pezizomycotina</taxon>
        <taxon>Eurotiomycetes</taxon>
        <taxon>Eurotiomycetidae</taxon>
        <taxon>Eurotiales</taxon>
        <taxon>Aspergillaceae</taxon>
        <taxon>Aspergillus</taxon>
        <taxon>Aspergillus subgen. Aspergillus</taxon>
    </lineage>
</organism>
<proteinExistence type="predicted"/>
<keyword evidence="3" id="KW-0732">Signal</keyword>
<keyword evidence="2" id="KW-0812">Transmembrane</keyword>
<keyword evidence="2" id="KW-0472">Membrane</keyword>
<evidence type="ECO:0000256" key="3">
    <source>
        <dbReference type="SAM" id="SignalP"/>
    </source>
</evidence>
<protein>
    <recommendedName>
        <fullName evidence="4">Peptidase A1 domain-containing protein</fullName>
    </recommendedName>
</protein>
<name>A0A1E3B4Q1_ASPCR</name>
<evidence type="ECO:0000256" key="2">
    <source>
        <dbReference type="SAM" id="Phobius"/>
    </source>
</evidence>
<sequence>MAHIKPFTLLLCWFVAATSVVQADTPFELTWSDKTYGPDGPWQAVSVSIGTGAAQTVPLYPGGRWSTYIMLTDICDDKNLTVSCDPDSSSLVSIEKLDTITNITEPNNWDDYEYSSVPSVYQSAIFYDSMNIGYGTSVPNVSMSGVYHAYQTFPGGLVAPVTVGILSMGAPTLNHQWKETMTFITSYMYTDGGARKTPSYSYGMHIGSAALGISGSIYLGGYDKSRLVGEISTQSFTPYGSAPGGNLEIGMTDVGLGVGTGGSPWAYDHKDCLLSKSNSSMDVPITVEVNPEKPYLYLPQSTCDAITAELPVTFNSSLGLYFWDTKDDAYTRITSSAAYLSFTFEKDMTEDANTTIKVPFALLNLTLEDPLVNQSTTYFPCYPVNSSYSLGRAFLQAAFVGENFGNGNGNGIWYLGQAPGPGAAKKDVTSIGLSDNNLPASSSTWEDTWNGYWHPLPGGDDPSSSTGTTSSNSSTSHTAAGDSGLSTGAKAGIGVGCGAAGIILIAAIAGVLLIRRRRAAAAAQAANANSKPIQMGDHTTRQLRPQELEAKPAEGQMPVEVPADSIRYELG</sequence>
<dbReference type="Gene3D" id="2.40.70.10">
    <property type="entry name" value="Acid Proteases"/>
    <property type="match status" value="1"/>
</dbReference>
<feature type="region of interest" description="Disordered" evidence="1">
    <location>
        <begin position="548"/>
        <end position="571"/>
    </location>
</feature>
<dbReference type="PROSITE" id="PS51767">
    <property type="entry name" value="PEPTIDASE_A1"/>
    <property type="match status" value="1"/>
</dbReference>
<keyword evidence="6" id="KW-1185">Reference proteome</keyword>